<feature type="binding site" evidence="10">
    <location>
        <position position="165"/>
    </location>
    <ligand>
        <name>Ca(2+)</name>
        <dbReference type="ChEBI" id="CHEBI:29108"/>
    </ligand>
</feature>
<comment type="caution">
    <text evidence="12">The sequence shown here is derived from an EMBL/GenBank/DDBJ whole genome shotgun (WGS) entry which is preliminary data.</text>
</comment>
<dbReference type="PANTHER" id="PTHR11742:SF55">
    <property type="entry name" value="ENDOPLASMIC RETICULUM MANNOSYL-OLIGOSACCHARIDE 1,2-ALPHA-MANNOSIDASE"/>
    <property type="match status" value="1"/>
</dbReference>
<dbReference type="GO" id="GO:0005509">
    <property type="term" value="F:calcium ion binding"/>
    <property type="evidence" value="ECO:0007669"/>
    <property type="project" value="InterPro"/>
</dbReference>
<dbReference type="Proteomes" id="UP000541558">
    <property type="component" value="Unassembled WGS sequence"/>
</dbReference>
<dbReference type="GO" id="GO:0005783">
    <property type="term" value="C:endoplasmic reticulum"/>
    <property type="evidence" value="ECO:0007669"/>
    <property type="project" value="TreeGrafter"/>
</dbReference>
<name>A0A8H5C184_9AGAR</name>
<gene>
    <name evidence="12" type="ORF">D9611_005172</name>
</gene>
<dbReference type="GO" id="GO:0016020">
    <property type="term" value="C:membrane"/>
    <property type="evidence" value="ECO:0007669"/>
    <property type="project" value="InterPro"/>
</dbReference>
<evidence type="ECO:0000256" key="1">
    <source>
        <dbReference type="ARBA" id="ARBA00001913"/>
    </source>
</evidence>
<evidence type="ECO:0000313" key="12">
    <source>
        <dbReference type="EMBL" id="KAF5332791.1"/>
    </source>
</evidence>
<protein>
    <recommendedName>
        <fullName evidence="11">alpha-1,2-Mannosidase</fullName>
        <ecNumber evidence="11">3.2.1.-</ecNumber>
    </recommendedName>
</protein>
<evidence type="ECO:0000313" key="13">
    <source>
        <dbReference type="Proteomes" id="UP000541558"/>
    </source>
</evidence>
<dbReference type="InterPro" id="IPR050749">
    <property type="entry name" value="Glycosyl_Hydrolase_47"/>
</dbReference>
<dbReference type="GO" id="GO:0005975">
    <property type="term" value="P:carbohydrate metabolic process"/>
    <property type="evidence" value="ECO:0007669"/>
    <property type="project" value="InterPro"/>
</dbReference>
<dbReference type="InterPro" id="IPR001382">
    <property type="entry name" value="Glyco_hydro_47"/>
</dbReference>
<evidence type="ECO:0000256" key="10">
    <source>
        <dbReference type="PIRSR" id="PIRSR601382-2"/>
    </source>
</evidence>
<keyword evidence="4 10" id="KW-0479">Metal-binding</keyword>
<evidence type="ECO:0000256" key="6">
    <source>
        <dbReference type="ARBA" id="ARBA00022837"/>
    </source>
</evidence>
<comment type="catalytic activity">
    <reaction evidence="9">
        <text>N(4)-(alpha-D-Man-(1-&gt;2)-alpha-D-Man-(1-&gt;2)-alpha-D-Man-(1-&gt;3)-[alpha-D-Man-(1-&gt;2)-alpha-D-Man-(1-&gt;3)-[alpha-D-Man-(1-&gt;2)-alpha-D-Man-(1-&gt;6)]-alpha-D-Man-(1-&gt;6)]-beta-D-Man-(1-&gt;4)-beta-D-GlcNAc-(1-&gt;4)-beta-D-GlcNAc)-L-asparaginyl-[protein] (N-glucan mannose isomer 9A1,2,3B1,2,3) + 4 H2O = N(4)-(alpha-D-Man-(1-&gt;3)-[alpha-D-Man-(1-&gt;3)-[alpha-D-Man-(1-&gt;6)]-alpha-D-Man-(1-&gt;6)]-beta-D-Man-(1-&gt;4)-beta-D-GlcNAc-(1-&gt;4)-beta-D-GlcNAc)-L-asparaginyl-[protein] (N-glucan mannose isomer 5A1,2) + 4 beta-D-mannose</text>
        <dbReference type="Rhea" id="RHEA:56008"/>
        <dbReference type="Rhea" id="RHEA-COMP:14356"/>
        <dbReference type="Rhea" id="RHEA-COMP:14367"/>
        <dbReference type="ChEBI" id="CHEBI:15377"/>
        <dbReference type="ChEBI" id="CHEBI:28563"/>
        <dbReference type="ChEBI" id="CHEBI:59087"/>
        <dbReference type="ChEBI" id="CHEBI:139493"/>
        <dbReference type="EC" id="3.2.1.113"/>
    </reaction>
</comment>
<keyword evidence="5 11" id="KW-0378">Hydrolase</keyword>
<evidence type="ECO:0000256" key="3">
    <source>
        <dbReference type="ARBA" id="ARBA00007658"/>
    </source>
</evidence>
<reference evidence="12 13" key="1">
    <citation type="journal article" date="2020" name="ISME J.">
        <title>Uncovering the hidden diversity of litter-decomposition mechanisms in mushroom-forming fungi.</title>
        <authorList>
            <person name="Floudas D."/>
            <person name="Bentzer J."/>
            <person name="Ahren D."/>
            <person name="Johansson T."/>
            <person name="Persson P."/>
            <person name="Tunlid A."/>
        </authorList>
    </citation>
    <scope>NUCLEOTIDE SEQUENCE [LARGE SCALE GENOMIC DNA]</scope>
    <source>
        <strain evidence="12 13">CBS 175.51</strain>
    </source>
</reference>
<accession>A0A8H5C184</accession>
<comment type="catalytic activity">
    <reaction evidence="8">
        <text>N(4)-(alpha-D-Man-(1-&gt;2)-alpha-D-Man-(1-&gt;2)-alpha-D-Man-(1-&gt;3)-[alpha-D-Man-(1-&gt;3)-[alpha-D-Man-(1-&gt;2)-alpha-D-Man-(1-&gt;6)]-alpha-D-Man-(1-&gt;6)]-beta-D-Man-(1-&gt;4)-beta-D-GlcNAc-(1-&gt;4)-beta-D-GlcNAc)-L-asparaginyl-[protein] (N-glucan mannose isomer 8A1,2,3B1,3) + 3 H2O = N(4)-(alpha-D-Man-(1-&gt;3)-[alpha-D-Man-(1-&gt;3)-[alpha-D-Man-(1-&gt;6)]-alpha-D-Man-(1-&gt;6)]-beta-D-Man-(1-&gt;4)-beta-D-GlcNAc-(1-&gt;4)-beta-D-GlcNAc)-L-asparaginyl-[protein] (N-glucan mannose isomer 5A1,2) + 3 beta-D-mannose</text>
        <dbReference type="Rhea" id="RHEA:56028"/>
        <dbReference type="Rhea" id="RHEA-COMP:14358"/>
        <dbReference type="Rhea" id="RHEA-COMP:14367"/>
        <dbReference type="ChEBI" id="CHEBI:15377"/>
        <dbReference type="ChEBI" id="CHEBI:28563"/>
        <dbReference type="ChEBI" id="CHEBI:59087"/>
        <dbReference type="ChEBI" id="CHEBI:60628"/>
        <dbReference type="EC" id="3.2.1.113"/>
    </reaction>
</comment>
<comment type="pathway">
    <text evidence="2">Protein modification; protein glycosylation.</text>
</comment>
<evidence type="ECO:0000256" key="11">
    <source>
        <dbReference type="RuleBase" id="RU361193"/>
    </source>
</evidence>
<dbReference type="OrthoDB" id="8118055at2759"/>
<organism evidence="12 13">
    <name type="scientific">Ephemerocybe angulata</name>
    <dbReference type="NCBI Taxonomy" id="980116"/>
    <lineage>
        <taxon>Eukaryota</taxon>
        <taxon>Fungi</taxon>
        <taxon>Dikarya</taxon>
        <taxon>Basidiomycota</taxon>
        <taxon>Agaricomycotina</taxon>
        <taxon>Agaricomycetes</taxon>
        <taxon>Agaricomycetidae</taxon>
        <taxon>Agaricales</taxon>
        <taxon>Agaricineae</taxon>
        <taxon>Psathyrellaceae</taxon>
        <taxon>Ephemerocybe</taxon>
    </lineage>
</organism>
<dbReference type="InterPro" id="IPR012341">
    <property type="entry name" value="6hp_glycosidase-like_sf"/>
</dbReference>
<evidence type="ECO:0000256" key="2">
    <source>
        <dbReference type="ARBA" id="ARBA00004922"/>
    </source>
</evidence>
<comment type="similarity">
    <text evidence="3 11">Belongs to the glycosyl hydrolase 47 family.</text>
</comment>
<comment type="cofactor">
    <cofactor evidence="1 10">
        <name>Ca(2+)</name>
        <dbReference type="ChEBI" id="CHEBI:29108"/>
    </cofactor>
</comment>
<keyword evidence="11" id="KW-0326">Glycosidase</keyword>
<sequence>MILRRMPYVFFLWDLVSDPGTCFTFLPVSSGLSPEIVYFRIASDGMDAYEWAPTDWYIRGAQPGVPPPYDARYMLRPETVESLFIAYRLTGDELYREHGWRIFQSIEKHAKVPTGGYATVLNVDENPAQLEDKMETFFLSETLKYLYLLFSDSDVLPFDKYVFNTEAHPLPIFTPKIPTAVF</sequence>
<dbReference type="PANTHER" id="PTHR11742">
    <property type="entry name" value="MANNOSYL-OLIGOSACCHARIDE ALPHA-1,2-MANNOSIDASE-RELATED"/>
    <property type="match status" value="1"/>
</dbReference>
<keyword evidence="7" id="KW-1015">Disulfide bond</keyword>
<dbReference type="SUPFAM" id="SSF48225">
    <property type="entry name" value="Seven-hairpin glycosidases"/>
    <property type="match status" value="1"/>
</dbReference>
<evidence type="ECO:0000256" key="8">
    <source>
        <dbReference type="ARBA" id="ARBA00047669"/>
    </source>
</evidence>
<dbReference type="GO" id="GO:0004571">
    <property type="term" value="F:mannosyl-oligosaccharide 1,2-alpha-mannosidase activity"/>
    <property type="evidence" value="ECO:0007669"/>
    <property type="project" value="UniProtKB-EC"/>
</dbReference>
<keyword evidence="13" id="KW-1185">Reference proteome</keyword>
<dbReference type="EC" id="3.2.1.-" evidence="11"/>
<evidence type="ECO:0000256" key="5">
    <source>
        <dbReference type="ARBA" id="ARBA00022801"/>
    </source>
</evidence>
<dbReference type="GO" id="GO:0036503">
    <property type="term" value="P:ERAD pathway"/>
    <property type="evidence" value="ECO:0007669"/>
    <property type="project" value="UniProtKB-ARBA"/>
</dbReference>
<dbReference type="Gene3D" id="1.50.10.10">
    <property type="match status" value="1"/>
</dbReference>
<dbReference type="Pfam" id="PF01532">
    <property type="entry name" value="Glyco_hydro_47"/>
    <property type="match status" value="1"/>
</dbReference>
<dbReference type="AlphaFoldDB" id="A0A8H5C184"/>
<dbReference type="InterPro" id="IPR036026">
    <property type="entry name" value="Seven-hairpin_glycosidases"/>
</dbReference>
<dbReference type="PRINTS" id="PR00747">
    <property type="entry name" value="GLYHDRLASE47"/>
</dbReference>
<evidence type="ECO:0000256" key="7">
    <source>
        <dbReference type="ARBA" id="ARBA00023157"/>
    </source>
</evidence>
<keyword evidence="6 10" id="KW-0106">Calcium</keyword>
<proteinExistence type="inferred from homology"/>
<evidence type="ECO:0000256" key="9">
    <source>
        <dbReference type="ARBA" id="ARBA00048605"/>
    </source>
</evidence>
<dbReference type="EMBL" id="JAACJK010000110">
    <property type="protein sequence ID" value="KAF5332791.1"/>
    <property type="molecule type" value="Genomic_DNA"/>
</dbReference>
<evidence type="ECO:0000256" key="4">
    <source>
        <dbReference type="ARBA" id="ARBA00022723"/>
    </source>
</evidence>